<protein>
    <recommendedName>
        <fullName evidence="3">Broad-range acid phosphatase DET1</fullName>
    </recommendedName>
</protein>
<feature type="non-terminal residue" evidence="1">
    <location>
        <position position="1"/>
    </location>
</feature>
<dbReference type="OrthoDB" id="10261749at2759"/>
<dbReference type="Gene3D" id="3.40.50.1240">
    <property type="entry name" value="Phosphoglycerate mutase-like"/>
    <property type="match status" value="1"/>
</dbReference>
<name>A0A812WEC6_9DINO</name>
<reference evidence="1" key="1">
    <citation type="submission" date="2021-02" db="EMBL/GenBank/DDBJ databases">
        <authorList>
            <person name="Dougan E. K."/>
            <person name="Rhodes N."/>
            <person name="Thang M."/>
            <person name="Chan C."/>
        </authorList>
    </citation>
    <scope>NUCLEOTIDE SEQUENCE</scope>
</reference>
<comment type="caution">
    <text evidence="1">The sequence shown here is derived from an EMBL/GenBank/DDBJ whole genome shotgun (WGS) entry which is preliminary data.</text>
</comment>
<dbReference type="InterPro" id="IPR052765">
    <property type="entry name" value="PGM-Related"/>
</dbReference>
<accession>A0A812WEC6</accession>
<gene>
    <name evidence="1" type="ORF">SNEC2469_LOCUS19182</name>
</gene>
<sequence>MVRAEEDLVGRTYYRRPNAESSADVFDRVKQFWDKLFGENGNGLLAGDSRTYDMCLVVTHGLTIRLMLMCLFNWSVATFESVWNLSYCEHVTLKKSLNRTSRESSGYEFCTEESFPARLPWATRKVWVVL</sequence>
<dbReference type="InterPro" id="IPR029033">
    <property type="entry name" value="His_PPase_superfam"/>
</dbReference>
<evidence type="ECO:0008006" key="3">
    <source>
        <dbReference type="Google" id="ProtNLM"/>
    </source>
</evidence>
<dbReference type="AlphaFoldDB" id="A0A812WEC6"/>
<organism evidence="1 2">
    <name type="scientific">Symbiodinium necroappetens</name>
    <dbReference type="NCBI Taxonomy" id="1628268"/>
    <lineage>
        <taxon>Eukaryota</taxon>
        <taxon>Sar</taxon>
        <taxon>Alveolata</taxon>
        <taxon>Dinophyceae</taxon>
        <taxon>Suessiales</taxon>
        <taxon>Symbiodiniaceae</taxon>
        <taxon>Symbiodinium</taxon>
    </lineage>
</organism>
<proteinExistence type="predicted"/>
<dbReference type="SUPFAM" id="SSF53254">
    <property type="entry name" value="Phosphoglycerate mutase-like"/>
    <property type="match status" value="1"/>
</dbReference>
<evidence type="ECO:0000313" key="2">
    <source>
        <dbReference type="Proteomes" id="UP000601435"/>
    </source>
</evidence>
<dbReference type="Proteomes" id="UP000601435">
    <property type="component" value="Unassembled WGS sequence"/>
</dbReference>
<keyword evidence="2" id="KW-1185">Reference proteome</keyword>
<dbReference type="InterPro" id="IPR013078">
    <property type="entry name" value="His_Pase_superF_clade-1"/>
</dbReference>
<dbReference type="Pfam" id="PF00300">
    <property type="entry name" value="His_Phos_1"/>
    <property type="match status" value="1"/>
</dbReference>
<dbReference type="EMBL" id="CAJNJA010032718">
    <property type="protein sequence ID" value="CAE7670157.1"/>
    <property type="molecule type" value="Genomic_DNA"/>
</dbReference>
<evidence type="ECO:0000313" key="1">
    <source>
        <dbReference type="EMBL" id="CAE7670157.1"/>
    </source>
</evidence>
<dbReference type="PANTHER" id="PTHR46192">
    <property type="entry name" value="BROAD-RANGE ACID PHOSPHATASE DET1"/>
    <property type="match status" value="1"/>
</dbReference>